<keyword evidence="1" id="KW-0732">Signal</keyword>
<feature type="signal peptide" evidence="1">
    <location>
        <begin position="1"/>
        <end position="20"/>
    </location>
</feature>
<name>A0A1I1MS66_9HYPH</name>
<accession>A0A1I1MS66</accession>
<dbReference type="AlphaFoldDB" id="A0A1I1MS66"/>
<dbReference type="RefSeq" id="WP_046169226.1">
    <property type="nucleotide sequence ID" value="NZ_FOMB01000013.1"/>
</dbReference>
<dbReference type="STRING" id="728005.SAMN04488059_11390"/>
<sequence length="139" mass="15070">MRVIIAFAMMIFSLNLPALAQSDEAPWRASVTGQIEAFRAGDGATALTFAGEVFRTQFEGKPEAFYAAIAASGYSAIVESRSHSFGEFNKVSDTSVLQVVRFVGPDQSLYEAMYQLADEPDVGWRVIGVVLRKQAGIAI</sequence>
<dbReference type="EMBL" id="FOMB01000013">
    <property type="protein sequence ID" value="SFC88199.1"/>
    <property type="molecule type" value="Genomic_DNA"/>
</dbReference>
<protein>
    <recommendedName>
        <fullName evidence="4">DUF4864 domain-containing protein</fullName>
    </recommendedName>
</protein>
<reference evidence="2 3" key="1">
    <citation type="submission" date="2016-10" db="EMBL/GenBank/DDBJ databases">
        <authorList>
            <person name="de Groot N.N."/>
        </authorList>
    </citation>
    <scope>NUCLEOTIDE SEQUENCE [LARGE SCALE GENOMIC DNA]</scope>
    <source>
        <strain evidence="2 3">CGMCC 1.10210</strain>
    </source>
</reference>
<evidence type="ECO:0008006" key="4">
    <source>
        <dbReference type="Google" id="ProtNLM"/>
    </source>
</evidence>
<evidence type="ECO:0000256" key="1">
    <source>
        <dbReference type="SAM" id="SignalP"/>
    </source>
</evidence>
<feature type="chain" id="PRO_5010322144" description="DUF4864 domain-containing protein" evidence="1">
    <location>
        <begin position="21"/>
        <end position="139"/>
    </location>
</feature>
<organism evidence="2 3">
    <name type="scientific">Devosia psychrophila</name>
    <dbReference type="NCBI Taxonomy" id="728005"/>
    <lineage>
        <taxon>Bacteria</taxon>
        <taxon>Pseudomonadati</taxon>
        <taxon>Pseudomonadota</taxon>
        <taxon>Alphaproteobacteria</taxon>
        <taxon>Hyphomicrobiales</taxon>
        <taxon>Devosiaceae</taxon>
        <taxon>Devosia</taxon>
    </lineage>
</organism>
<gene>
    <name evidence="2" type="ORF">SAMN04488059_11390</name>
</gene>
<evidence type="ECO:0000313" key="3">
    <source>
        <dbReference type="Proteomes" id="UP000182258"/>
    </source>
</evidence>
<dbReference type="OrthoDB" id="9130422at2"/>
<dbReference type="Proteomes" id="UP000182258">
    <property type="component" value="Unassembled WGS sequence"/>
</dbReference>
<evidence type="ECO:0000313" key="2">
    <source>
        <dbReference type="EMBL" id="SFC88199.1"/>
    </source>
</evidence>
<dbReference type="InterPro" id="IPR032347">
    <property type="entry name" value="DUF4864"/>
</dbReference>
<dbReference type="Pfam" id="PF16156">
    <property type="entry name" value="DUF4864"/>
    <property type="match status" value="1"/>
</dbReference>
<proteinExistence type="predicted"/>